<evidence type="ECO:0000313" key="1">
    <source>
        <dbReference type="Proteomes" id="UP000887579"/>
    </source>
</evidence>
<accession>A0AC34FVJ1</accession>
<reference evidence="2" key="1">
    <citation type="submission" date="2022-11" db="UniProtKB">
        <authorList>
            <consortium name="WormBaseParasite"/>
        </authorList>
    </citation>
    <scope>IDENTIFICATION</scope>
</reference>
<dbReference type="Proteomes" id="UP000887579">
    <property type="component" value="Unplaced"/>
</dbReference>
<organism evidence="1 2">
    <name type="scientific">Panagrolaimus sp. ES5</name>
    <dbReference type="NCBI Taxonomy" id="591445"/>
    <lineage>
        <taxon>Eukaryota</taxon>
        <taxon>Metazoa</taxon>
        <taxon>Ecdysozoa</taxon>
        <taxon>Nematoda</taxon>
        <taxon>Chromadorea</taxon>
        <taxon>Rhabditida</taxon>
        <taxon>Tylenchina</taxon>
        <taxon>Panagrolaimomorpha</taxon>
        <taxon>Panagrolaimoidea</taxon>
        <taxon>Panagrolaimidae</taxon>
        <taxon>Panagrolaimus</taxon>
    </lineage>
</organism>
<dbReference type="WBParaSite" id="ES5_v2.g21020.t1">
    <property type="protein sequence ID" value="ES5_v2.g21020.t1"/>
    <property type="gene ID" value="ES5_v2.g21020"/>
</dbReference>
<name>A0AC34FVJ1_9BILA</name>
<protein>
    <submittedName>
        <fullName evidence="2">Uncharacterized protein</fullName>
    </submittedName>
</protein>
<proteinExistence type="predicted"/>
<evidence type="ECO:0000313" key="2">
    <source>
        <dbReference type="WBParaSite" id="ES5_v2.g21020.t1"/>
    </source>
</evidence>
<sequence>MSFPNLDLAYMFYSAVCILVQVHALNKFNESAAKSAKKEVLESLKKQVNDYEILKKLDRKLEGIQKHYTSDVPNRIDLIKFEISEAEQRLNHWLENTSSS</sequence>